<feature type="region of interest" description="Disordered" evidence="1">
    <location>
        <begin position="1"/>
        <end position="44"/>
    </location>
</feature>
<dbReference type="EMBL" id="MN739395">
    <property type="protein sequence ID" value="QHT02551.1"/>
    <property type="molecule type" value="Genomic_DNA"/>
</dbReference>
<organism evidence="2">
    <name type="scientific">viral metagenome</name>
    <dbReference type="NCBI Taxonomy" id="1070528"/>
    <lineage>
        <taxon>unclassified sequences</taxon>
        <taxon>metagenomes</taxon>
        <taxon>organismal metagenomes</taxon>
    </lineage>
</organism>
<name>A0A6C0CDL1_9ZZZZ</name>
<proteinExistence type="predicted"/>
<evidence type="ECO:0000313" key="2">
    <source>
        <dbReference type="EMBL" id="QHT02551.1"/>
    </source>
</evidence>
<evidence type="ECO:0000256" key="1">
    <source>
        <dbReference type="SAM" id="MobiDB-lite"/>
    </source>
</evidence>
<sequence>MPKRNRIKSKNTRKTSKRITRRRNRRNIRQQSKVRSKTTRRTRRRNVLKYSKKRNKKGGAGKFYSNLLKINKDTSVKWVSPLSAYSKEEGMDGNEGGLLGGPNGPEIKEILDADEDINLIKDKLIEKGYLTDAGKFYSNLLKINKDTSVEWVSQLSAYSKEEAKEGNPGGLLGGPNGREIKEILDAHEDINLIKDKLIEKGYLKNNRKKRWRLW</sequence>
<protein>
    <submittedName>
        <fullName evidence="2">Uncharacterized protein</fullName>
    </submittedName>
</protein>
<accession>A0A6C0CDL1</accession>
<reference evidence="2" key="1">
    <citation type="journal article" date="2020" name="Nature">
        <title>Giant virus diversity and host interactions through global metagenomics.</title>
        <authorList>
            <person name="Schulz F."/>
            <person name="Roux S."/>
            <person name="Paez-Espino D."/>
            <person name="Jungbluth S."/>
            <person name="Walsh D.A."/>
            <person name="Denef V.J."/>
            <person name="McMahon K.D."/>
            <person name="Konstantinidis K.T."/>
            <person name="Eloe-Fadrosh E.A."/>
            <person name="Kyrpides N.C."/>
            <person name="Woyke T."/>
        </authorList>
    </citation>
    <scope>NUCLEOTIDE SEQUENCE</scope>
    <source>
        <strain evidence="2">GVMAG-M-3300020595-32</strain>
    </source>
</reference>
<dbReference type="AlphaFoldDB" id="A0A6C0CDL1"/>